<evidence type="ECO:0000313" key="2">
    <source>
        <dbReference type="Proteomes" id="UP000887159"/>
    </source>
</evidence>
<proteinExistence type="predicted"/>
<gene>
    <name evidence="1" type="ORF">TNCV_1942011</name>
</gene>
<comment type="caution">
    <text evidence="1">The sequence shown here is derived from an EMBL/GenBank/DDBJ whole genome shotgun (WGS) entry which is preliminary data.</text>
</comment>
<sequence>MTTPPNCHYLVSIEWMRYQSQWVPYRIFFASPFDNKQVEIRPTQESLHSFTYQDIVKNLKYYPSFLEDNDGWDRSDIVRVAQEELQHFLKYHLLKEYLERDNHGWTLLIGATDFPTYMYLDHIIPEVMHYIGKEHQADVMVHGMIKRP</sequence>
<name>A0A8X6SBV9_TRICX</name>
<dbReference type="EMBL" id="BMAU01021289">
    <property type="protein sequence ID" value="GFY09391.1"/>
    <property type="molecule type" value="Genomic_DNA"/>
</dbReference>
<keyword evidence="2" id="KW-1185">Reference proteome</keyword>
<dbReference type="AlphaFoldDB" id="A0A8X6SBV9"/>
<evidence type="ECO:0000313" key="1">
    <source>
        <dbReference type="EMBL" id="GFY09391.1"/>
    </source>
</evidence>
<accession>A0A8X6SBV9</accession>
<dbReference type="Proteomes" id="UP000887159">
    <property type="component" value="Unassembled WGS sequence"/>
</dbReference>
<organism evidence="1 2">
    <name type="scientific">Trichonephila clavipes</name>
    <name type="common">Golden silk orbweaver</name>
    <name type="synonym">Nephila clavipes</name>
    <dbReference type="NCBI Taxonomy" id="2585209"/>
    <lineage>
        <taxon>Eukaryota</taxon>
        <taxon>Metazoa</taxon>
        <taxon>Ecdysozoa</taxon>
        <taxon>Arthropoda</taxon>
        <taxon>Chelicerata</taxon>
        <taxon>Arachnida</taxon>
        <taxon>Araneae</taxon>
        <taxon>Araneomorphae</taxon>
        <taxon>Entelegynae</taxon>
        <taxon>Araneoidea</taxon>
        <taxon>Nephilidae</taxon>
        <taxon>Trichonephila</taxon>
    </lineage>
</organism>
<reference evidence="1" key="1">
    <citation type="submission" date="2020-08" db="EMBL/GenBank/DDBJ databases">
        <title>Multicomponent nature underlies the extraordinary mechanical properties of spider dragline silk.</title>
        <authorList>
            <person name="Kono N."/>
            <person name="Nakamura H."/>
            <person name="Mori M."/>
            <person name="Yoshida Y."/>
            <person name="Ohtoshi R."/>
            <person name="Malay A.D."/>
            <person name="Moran D.A.P."/>
            <person name="Tomita M."/>
            <person name="Numata K."/>
            <person name="Arakawa K."/>
        </authorList>
    </citation>
    <scope>NUCLEOTIDE SEQUENCE</scope>
</reference>
<protein>
    <submittedName>
        <fullName evidence="1">Uncharacterized protein</fullName>
    </submittedName>
</protein>